<keyword evidence="4 6" id="KW-1133">Transmembrane helix</keyword>
<dbReference type="EMBL" id="ARXU01000013">
    <property type="protein sequence ID" value="KGD60208.1"/>
    <property type="molecule type" value="Genomic_DNA"/>
</dbReference>
<feature type="transmembrane region" description="Helical" evidence="6">
    <location>
        <begin position="265"/>
        <end position="282"/>
    </location>
</feature>
<dbReference type="PANTHER" id="PTHR12778:SF10">
    <property type="entry name" value="MAJOR FACILITATOR SUPERFAMILY DOMAIN-CONTAINING PROTEIN 3"/>
    <property type="match status" value="1"/>
</dbReference>
<dbReference type="SUPFAM" id="SSF103473">
    <property type="entry name" value="MFS general substrate transporter"/>
    <property type="match status" value="1"/>
</dbReference>
<dbReference type="CDD" id="cd17485">
    <property type="entry name" value="MFS_MFSD3"/>
    <property type="match status" value="1"/>
</dbReference>
<dbReference type="Gene3D" id="1.20.1250.20">
    <property type="entry name" value="MFS general substrate transporter like domains"/>
    <property type="match status" value="1"/>
</dbReference>
<dbReference type="InterPro" id="IPR036259">
    <property type="entry name" value="MFS_trans_sf"/>
</dbReference>
<feature type="transmembrane region" description="Helical" evidence="6">
    <location>
        <begin position="45"/>
        <end position="67"/>
    </location>
</feature>
<dbReference type="Proteomes" id="UP000029443">
    <property type="component" value="Unassembled WGS sequence"/>
</dbReference>
<evidence type="ECO:0000256" key="3">
    <source>
        <dbReference type="ARBA" id="ARBA00022692"/>
    </source>
</evidence>
<dbReference type="Pfam" id="PF07690">
    <property type="entry name" value="MFS_1"/>
    <property type="match status" value="1"/>
</dbReference>
<evidence type="ECO:0000313" key="8">
    <source>
        <dbReference type="Proteomes" id="UP000029443"/>
    </source>
</evidence>
<feature type="transmembrane region" description="Helical" evidence="6">
    <location>
        <begin position="152"/>
        <end position="171"/>
    </location>
</feature>
<feature type="transmembrane region" description="Helical" evidence="6">
    <location>
        <begin position="289"/>
        <end position="309"/>
    </location>
</feature>
<dbReference type="InterPro" id="IPR004752">
    <property type="entry name" value="AmpG_permease/AT-1"/>
</dbReference>
<accession>A0ABR4W9X0</accession>
<feature type="transmembrane region" description="Helical" evidence="6">
    <location>
        <begin position="383"/>
        <end position="400"/>
    </location>
</feature>
<proteinExistence type="predicted"/>
<feature type="transmembrane region" description="Helical" evidence="6">
    <location>
        <begin position="315"/>
        <end position="338"/>
    </location>
</feature>
<name>A0ABR4W9X0_9GAMM</name>
<feature type="transmembrane region" description="Helical" evidence="6">
    <location>
        <begin position="358"/>
        <end position="377"/>
    </location>
</feature>
<dbReference type="InterPro" id="IPR011701">
    <property type="entry name" value="MFS"/>
</dbReference>
<feature type="transmembrane region" description="Helical" evidence="6">
    <location>
        <begin position="79"/>
        <end position="98"/>
    </location>
</feature>
<comment type="subcellular location">
    <subcellularLocation>
        <location evidence="1">Membrane</location>
        <topology evidence="1">Multi-pass membrane protein</topology>
    </subcellularLocation>
</comment>
<keyword evidence="8" id="KW-1185">Reference proteome</keyword>
<protein>
    <submittedName>
        <fullName evidence="7">Transmembrane transport protein</fullName>
    </submittedName>
</protein>
<evidence type="ECO:0000256" key="6">
    <source>
        <dbReference type="SAM" id="Phobius"/>
    </source>
</evidence>
<evidence type="ECO:0000313" key="7">
    <source>
        <dbReference type="EMBL" id="KGD60208.1"/>
    </source>
</evidence>
<dbReference type="PANTHER" id="PTHR12778">
    <property type="entry name" value="SOLUTE CARRIER FAMILY 33 ACETYL-COA TRANSPORTER -RELATED"/>
    <property type="match status" value="1"/>
</dbReference>
<dbReference type="RefSeq" id="WP_035249615.1">
    <property type="nucleotide sequence ID" value="NZ_ARXU01000013.1"/>
</dbReference>
<keyword evidence="5 6" id="KW-0472">Membrane</keyword>
<keyword evidence="3 6" id="KW-0812">Transmembrane</keyword>
<feature type="transmembrane region" description="Helical" evidence="6">
    <location>
        <begin position="104"/>
        <end position="121"/>
    </location>
</feature>
<evidence type="ECO:0000256" key="5">
    <source>
        <dbReference type="ARBA" id="ARBA00023136"/>
    </source>
</evidence>
<comment type="caution">
    <text evidence="7">The sequence shown here is derived from an EMBL/GenBank/DDBJ whole genome shotgun (WGS) entry which is preliminary data.</text>
</comment>
<organism evidence="7 8">
    <name type="scientific">Alcanivorax jadensis T9</name>
    <dbReference type="NCBI Taxonomy" id="1177181"/>
    <lineage>
        <taxon>Bacteria</taxon>
        <taxon>Pseudomonadati</taxon>
        <taxon>Pseudomonadota</taxon>
        <taxon>Gammaproteobacteria</taxon>
        <taxon>Oceanospirillales</taxon>
        <taxon>Alcanivoracaceae</taxon>
        <taxon>Alcanivorax</taxon>
    </lineage>
</organism>
<evidence type="ECO:0000256" key="4">
    <source>
        <dbReference type="ARBA" id="ARBA00022989"/>
    </source>
</evidence>
<feature type="transmembrane region" description="Helical" evidence="6">
    <location>
        <begin position="177"/>
        <end position="195"/>
    </location>
</feature>
<reference evidence="7 8" key="1">
    <citation type="submission" date="2012-09" db="EMBL/GenBank/DDBJ databases">
        <title>Genome Sequence of alkane-degrading Bacterium Alcanivorax jadensis T9.</title>
        <authorList>
            <person name="Lai Q."/>
            <person name="Shao Z."/>
        </authorList>
    </citation>
    <scope>NUCLEOTIDE SEQUENCE [LARGE SCALE GENOMIC DNA]</scope>
    <source>
        <strain evidence="7 8">T9</strain>
    </source>
</reference>
<feature type="transmembrane region" description="Helical" evidence="6">
    <location>
        <begin position="216"/>
        <end position="235"/>
    </location>
</feature>
<sequence>MPAQRPAPALFVTLGVLYFAQGLPAGLLGKSMPALARDAGLSPEWIGLLALPALPWALKFLWAPWVDRWGSGKPNHRKRWILACVFAVMLVLAITALFPREWLFGPGFALLVVLLFLLNLFSATQDIATDGLATRLLTPDLRGLGNSIQVNGYKIGMILGSGALLIMVGRWGWQGTLASLIVALLLVALVVWRFREPREQIKPRRPVTLLWWRRQLTLFWWRPQMAVWLVILLGYKVGDGFGTRMIKPFLVDRQWSLEAIGRLDLVSSLVGLAGAALAGVLMMRLSRKLALFGFAALQAVSFLGWWMVASSPADHWIWPVALFEQFADGLSTVALFVLMMDYCRSGHEGSDYTMQASVQLFAVGAFTLASGFSAAWLGYAGHFLLAAILCTTVIMAAFFWQAPLNDNAQKVTP</sequence>
<gene>
    <name evidence="7" type="ORF">T9A_02781</name>
</gene>
<evidence type="ECO:0000256" key="1">
    <source>
        <dbReference type="ARBA" id="ARBA00004141"/>
    </source>
</evidence>
<evidence type="ECO:0000256" key="2">
    <source>
        <dbReference type="ARBA" id="ARBA00022448"/>
    </source>
</evidence>
<keyword evidence="2" id="KW-0813">Transport</keyword>